<dbReference type="SUPFAM" id="SSF51735">
    <property type="entry name" value="NAD(P)-binding Rossmann-fold domains"/>
    <property type="match status" value="1"/>
</dbReference>
<dbReference type="GO" id="GO:0051170">
    <property type="term" value="P:import into nucleus"/>
    <property type="evidence" value="ECO:0007669"/>
    <property type="project" value="TreeGrafter"/>
</dbReference>
<evidence type="ECO:0000256" key="1">
    <source>
        <dbReference type="ARBA" id="ARBA00004450"/>
    </source>
</evidence>
<dbReference type="PANTHER" id="PTHR14097">
    <property type="entry name" value="OXIDOREDUCTASE HTATIP2"/>
    <property type="match status" value="1"/>
</dbReference>
<organism evidence="3 4">
    <name type="scientific">Linnemannia exigua</name>
    <dbReference type="NCBI Taxonomy" id="604196"/>
    <lineage>
        <taxon>Eukaryota</taxon>
        <taxon>Fungi</taxon>
        <taxon>Fungi incertae sedis</taxon>
        <taxon>Mucoromycota</taxon>
        <taxon>Mortierellomycotina</taxon>
        <taxon>Mortierellomycetes</taxon>
        <taxon>Mortierellales</taxon>
        <taxon>Mortierellaceae</taxon>
        <taxon>Linnemannia</taxon>
    </lineage>
</organism>
<comment type="subcellular location">
    <subcellularLocation>
        <location evidence="1">Mitochondrion outer membrane</location>
        <topology evidence="1">Peripheral membrane protein</topology>
    </subcellularLocation>
</comment>
<dbReference type="Proteomes" id="UP001194580">
    <property type="component" value="Unassembled WGS sequence"/>
</dbReference>
<name>A0AAD4DB63_9FUNG</name>
<comment type="caution">
    <text evidence="3">The sequence shown here is derived from an EMBL/GenBank/DDBJ whole genome shotgun (WGS) entry which is preliminary data.</text>
</comment>
<accession>A0AAD4DB63</accession>
<dbReference type="EMBL" id="JAAAIL010000738">
    <property type="protein sequence ID" value="KAG0273485.1"/>
    <property type="molecule type" value="Genomic_DNA"/>
</dbReference>
<gene>
    <name evidence="3" type="primary">FMP52</name>
    <name evidence="3" type="ORF">BGZ95_010697</name>
</gene>
<dbReference type="Gene3D" id="3.40.50.720">
    <property type="entry name" value="NAD(P)-binding Rossmann-like Domain"/>
    <property type="match status" value="1"/>
</dbReference>
<evidence type="ECO:0000313" key="3">
    <source>
        <dbReference type="EMBL" id="KAG0273485.1"/>
    </source>
</evidence>
<dbReference type="InterPro" id="IPR036291">
    <property type="entry name" value="NAD(P)-bd_dom_sf"/>
</dbReference>
<dbReference type="GO" id="GO:0005741">
    <property type="term" value="C:mitochondrial outer membrane"/>
    <property type="evidence" value="ECO:0007669"/>
    <property type="project" value="UniProtKB-SubCell"/>
</dbReference>
<dbReference type="PANTHER" id="PTHR14097:SF7">
    <property type="entry name" value="OXIDOREDUCTASE HTATIP2"/>
    <property type="match status" value="1"/>
</dbReference>
<keyword evidence="4" id="KW-1185">Reference proteome</keyword>
<proteinExistence type="inferred from homology"/>
<protein>
    <submittedName>
        <fullName evidence="3">Protein fmp52, mitochondrial</fullName>
    </submittedName>
</protein>
<reference evidence="3" key="1">
    <citation type="journal article" date="2020" name="Fungal Divers.">
        <title>Resolving the Mortierellaceae phylogeny through synthesis of multi-gene phylogenetics and phylogenomics.</title>
        <authorList>
            <person name="Vandepol N."/>
            <person name="Liber J."/>
            <person name="Desiro A."/>
            <person name="Na H."/>
            <person name="Kennedy M."/>
            <person name="Barry K."/>
            <person name="Grigoriev I.V."/>
            <person name="Miller A.N."/>
            <person name="O'Donnell K."/>
            <person name="Stajich J.E."/>
            <person name="Bonito G."/>
        </authorList>
    </citation>
    <scope>NUCLEOTIDE SEQUENCE</scope>
    <source>
        <strain evidence="3">NRRL 28262</strain>
    </source>
</reference>
<comment type="similarity">
    <text evidence="2">Belongs to the FMP52 family.</text>
</comment>
<evidence type="ECO:0000313" key="4">
    <source>
        <dbReference type="Proteomes" id="UP001194580"/>
    </source>
</evidence>
<sequence>MSIPLNSCIILGGTGAVGKCLVKDALSSNAFTRVLSLGRRPISTENDSSFTNLAALEQQSVDFENIETTFPQTNVPQVVFCALGTTRAAAGSAENFKKIDQQYVIDSARYVHEKAPKDPVTGLSKVHFVYCSSGGANPNSFFLYTKTKGETEKALAEIGFERVSIFQPSFLKTVEPRAGVRSAEWVVGKLVPVLEFISEKNSTISVASVALAMRLAGTSETADVQGVSPKSLGVNPKSKTKVAYFSNPNIHDIVNKYNTSSPKL</sequence>
<evidence type="ECO:0000256" key="2">
    <source>
        <dbReference type="ARBA" id="ARBA00006617"/>
    </source>
</evidence>
<dbReference type="AlphaFoldDB" id="A0AAD4DB63"/>